<dbReference type="InterPro" id="IPR051368">
    <property type="entry name" value="SerProtInhib-TIL_Domain"/>
</dbReference>
<accession>A0A2A2JRJ3</accession>
<keyword evidence="3" id="KW-1015">Disulfide bond</keyword>
<name>A0A2A2JRJ3_9BILA</name>
<dbReference type="OrthoDB" id="671595at2759"/>
<feature type="chain" id="PRO_5012765055" description="TIL domain-containing protein" evidence="4">
    <location>
        <begin position="24"/>
        <end position="167"/>
    </location>
</feature>
<keyword evidence="4" id="KW-0732">Signal</keyword>
<keyword evidence="7" id="KW-1185">Reference proteome</keyword>
<evidence type="ECO:0000256" key="1">
    <source>
        <dbReference type="ARBA" id="ARBA00022690"/>
    </source>
</evidence>
<dbReference type="InterPro" id="IPR036084">
    <property type="entry name" value="Ser_inhib-like_sf"/>
</dbReference>
<dbReference type="PANTHER" id="PTHR23259:SF81">
    <property type="entry name" value="TIL DOMAIN-CONTAINING PROTEIN"/>
    <property type="match status" value="1"/>
</dbReference>
<dbReference type="GO" id="GO:0004867">
    <property type="term" value="F:serine-type endopeptidase inhibitor activity"/>
    <property type="evidence" value="ECO:0007669"/>
    <property type="project" value="UniProtKB-KW"/>
</dbReference>
<feature type="signal peptide" evidence="4">
    <location>
        <begin position="1"/>
        <end position="23"/>
    </location>
</feature>
<dbReference type="Proteomes" id="UP000218231">
    <property type="component" value="Unassembled WGS sequence"/>
</dbReference>
<protein>
    <recommendedName>
        <fullName evidence="5">TIL domain-containing protein</fullName>
    </recommendedName>
</protein>
<dbReference type="Gene3D" id="2.10.25.10">
    <property type="entry name" value="Laminin"/>
    <property type="match status" value="1"/>
</dbReference>
<dbReference type="InterPro" id="IPR002919">
    <property type="entry name" value="TIL_dom"/>
</dbReference>
<reference evidence="6 7" key="1">
    <citation type="journal article" date="2017" name="Curr. Biol.">
        <title>Genome architecture and evolution of a unichromosomal asexual nematode.</title>
        <authorList>
            <person name="Fradin H."/>
            <person name="Zegar C."/>
            <person name="Gutwein M."/>
            <person name="Lucas J."/>
            <person name="Kovtun M."/>
            <person name="Corcoran D."/>
            <person name="Baugh L.R."/>
            <person name="Kiontke K."/>
            <person name="Gunsalus K."/>
            <person name="Fitch D.H."/>
            <person name="Piano F."/>
        </authorList>
    </citation>
    <scope>NUCLEOTIDE SEQUENCE [LARGE SCALE GENOMIC DNA]</scope>
    <source>
        <strain evidence="6">PF1309</strain>
    </source>
</reference>
<dbReference type="SUPFAM" id="SSF57567">
    <property type="entry name" value="Serine protease inhibitors"/>
    <property type="match status" value="1"/>
</dbReference>
<keyword evidence="1" id="KW-0646">Protease inhibitor</keyword>
<gene>
    <name evidence="6" type="ORF">WR25_25355</name>
</gene>
<evidence type="ECO:0000256" key="2">
    <source>
        <dbReference type="ARBA" id="ARBA00022900"/>
    </source>
</evidence>
<evidence type="ECO:0000313" key="7">
    <source>
        <dbReference type="Proteomes" id="UP000218231"/>
    </source>
</evidence>
<sequence length="167" mass="19861">MRHNNLLKYLLFLLLVVFLICDALNVPKNRHHGRRRHRHVKKFPPRSERNPKDCTHLEVHMRCGPEKYCEKSCENMFSPPNCINSLTNPKCYYPRCVCKEGYVRDEKGKCIKPHKCPNMYFEGALEPEENALMIEFRPVKFTNLHSHKVKKLRGNRLEPYEDKKVKV</sequence>
<dbReference type="AlphaFoldDB" id="A0A2A2JRJ3"/>
<keyword evidence="2" id="KW-0722">Serine protease inhibitor</keyword>
<comment type="caution">
    <text evidence="6">The sequence shown here is derived from an EMBL/GenBank/DDBJ whole genome shotgun (WGS) entry which is preliminary data.</text>
</comment>
<evidence type="ECO:0000259" key="5">
    <source>
        <dbReference type="Pfam" id="PF01826"/>
    </source>
</evidence>
<organism evidence="6 7">
    <name type="scientific">Diploscapter pachys</name>
    <dbReference type="NCBI Taxonomy" id="2018661"/>
    <lineage>
        <taxon>Eukaryota</taxon>
        <taxon>Metazoa</taxon>
        <taxon>Ecdysozoa</taxon>
        <taxon>Nematoda</taxon>
        <taxon>Chromadorea</taxon>
        <taxon>Rhabditida</taxon>
        <taxon>Rhabditina</taxon>
        <taxon>Rhabditomorpha</taxon>
        <taxon>Rhabditoidea</taxon>
        <taxon>Rhabditidae</taxon>
        <taxon>Diploscapter</taxon>
    </lineage>
</organism>
<evidence type="ECO:0000256" key="4">
    <source>
        <dbReference type="SAM" id="SignalP"/>
    </source>
</evidence>
<evidence type="ECO:0000256" key="3">
    <source>
        <dbReference type="ARBA" id="ARBA00023157"/>
    </source>
</evidence>
<dbReference type="PANTHER" id="PTHR23259">
    <property type="entry name" value="RIDDLE"/>
    <property type="match status" value="1"/>
</dbReference>
<dbReference type="EMBL" id="LIAE01010266">
    <property type="protein sequence ID" value="PAV64273.1"/>
    <property type="molecule type" value="Genomic_DNA"/>
</dbReference>
<proteinExistence type="predicted"/>
<dbReference type="Pfam" id="PF01826">
    <property type="entry name" value="TIL"/>
    <property type="match status" value="1"/>
</dbReference>
<evidence type="ECO:0000313" key="6">
    <source>
        <dbReference type="EMBL" id="PAV64273.1"/>
    </source>
</evidence>
<dbReference type="CDD" id="cd19941">
    <property type="entry name" value="TIL"/>
    <property type="match status" value="1"/>
</dbReference>
<feature type="domain" description="TIL" evidence="5">
    <location>
        <begin position="54"/>
        <end position="116"/>
    </location>
</feature>